<evidence type="ECO:0000256" key="4">
    <source>
        <dbReference type="ARBA" id="ARBA00023136"/>
    </source>
</evidence>
<feature type="transmembrane region" description="Helical" evidence="6">
    <location>
        <begin position="385"/>
        <end position="405"/>
    </location>
</feature>
<accession>A0AAV9IX92</accession>
<proteinExistence type="predicted"/>
<feature type="transmembrane region" description="Helical" evidence="6">
    <location>
        <begin position="694"/>
        <end position="713"/>
    </location>
</feature>
<dbReference type="GO" id="GO:0055085">
    <property type="term" value="P:transmembrane transport"/>
    <property type="evidence" value="ECO:0007669"/>
    <property type="project" value="InterPro"/>
</dbReference>
<feature type="transmembrane region" description="Helical" evidence="6">
    <location>
        <begin position="621"/>
        <end position="646"/>
    </location>
</feature>
<feature type="domain" description="ABC transmembrane type-1" evidence="7">
    <location>
        <begin position="206"/>
        <end position="406"/>
    </location>
</feature>
<feature type="transmembrane region" description="Helical" evidence="6">
    <location>
        <begin position="213"/>
        <end position="232"/>
    </location>
</feature>
<reference evidence="8 9" key="1">
    <citation type="submission" date="2022-07" db="EMBL/GenBank/DDBJ databases">
        <title>Genome-wide signatures of adaptation to extreme environments.</title>
        <authorList>
            <person name="Cho C.H."/>
            <person name="Yoon H.S."/>
        </authorList>
    </citation>
    <scope>NUCLEOTIDE SEQUENCE [LARGE SCALE GENOMIC DNA]</scope>
    <source>
        <strain evidence="8 9">DBV 063 E5</strain>
    </source>
</reference>
<dbReference type="GO" id="GO:0016020">
    <property type="term" value="C:membrane"/>
    <property type="evidence" value="ECO:0007669"/>
    <property type="project" value="UniProtKB-SubCell"/>
</dbReference>
<evidence type="ECO:0000256" key="1">
    <source>
        <dbReference type="ARBA" id="ARBA00004141"/>
    </source>
</evidence>
<feature type="domain" description="ABC transmembrane type-1" evidence="7">
    <location>
        <begin position="629"/>
        <end position="827"/>
    </location>
</feature>
<evidence type="ECO:0000256" key="3">
    <source>
        <dbReference type="ARBA" id="ARBA00022989"/>
    </source>
</evidence>
<dbReference type="Pfam" id="PF00528">
    <property type="entry name" value="BPD_transp_1"/>
    <property type="match status" value="2"/>
</dbReference>
<feature type="transmembrane region" description="Helical" evidence="6">
    <location>
        <begin position="586"/>
        <end position="606"/>
    </location>
</feature>
<dbReference type="Proteomes" id="UP001301350">
    <property type="component" value="Unassembled WGS sequence"/>
</dbReference>
<keyword evidence="4 6" id="KW-0472">Membrane</keyword>
<comment type="caution">
    <text evidence="8">The sequence shown here is derived from an EMBL/GenBank/DDBJ whole genome shotgun (WGS) entry which is preliminary data.</text>
</comment>
<dbReference type="PANTHER" id="PTHR42744">
    <property type="entry name" value="BINDING-PROTEIN-DEPENDENT TRANSPORT SYSTEMS INNER MEMBRANE COMPONENT"/>
    <property type="match status" value="1"/>
</dbReference>
<protein>
    <recommendedName>
        <fullName evidence="7">ABC transmembrane type-1 domain-containing protein</fullName>
    </recommendedName>
</protein>
<feature type="transmembrane region" description="Helical" evidence="6">
    <location>
        <begin position="329"/>
        <end position="351"/>
    </location>
</feature>
<dbReference type="CDD" id="cd06261">
    <property type="entry name" value="TM_PBP2"/>
    <property type="match status" value="2"/>
</dbReference>
<dbReference type="Gene3D" id="1.10.3720.10">
    <property type="entry name" value="MetI-like"/>
    <property type="match status" value="2"/>
</dbReference>
<feature type="transmembrane region" description="Helical" evidence="6">
    <location>
        <begin position="750"/>
        <end position="772"/>
    </location>
</feature>
<dbReference type="InterPro" id="IPR035906">
    <property type="entry name" value="MetI-like_sf"/>
</dbReference>
<dbReference type="SUPFAM" id="SSF161098">
    <property type="entry name" value="MetI-like"/>
    <property type="match status" value="2"/>
</dbReference>
<evidence type="ECO:0000313" key="8">
    <source>
        <dbReference type="EMBL" id="KAK4536708.1"/>
    </source>
</evidence>
<keyword evidence="2 6" id="KW-0812">Transmembrane</keyword>
<feature type="region of interest" description="Disordered" evidence="5">
    <location>
        <begin position="1"/>
        <end position="20"/>
    </location>
</feature>
<gene>
    <name evidence="8" type="ORF">CDCA_CDCA09G2733</name>
</gene>
<evidence type="ECO:0000256" key="2">
    <source>
        <dbReference type="ARBA" id="ARBA00022692"/>
    </source>
</evidence>
<feature type="transmembrane region" description="Helical" evidence="6">
    <location>
        <begin position="667"/>
        <end position="688"/>
    </location>
</feature>
<feature type="transmembrane region" description="Helical" evidence="6">
    <location>
        <begin position="159"/>
        <end position="177"/>
    </location>
</feature>
<evidence type="ECO:0000256" key="5">
    <source>
        <dbReference type="SAM" id="MobiDB-lite"/>
    </source>
</evidence>
<comment type="subcellular location">
    <subcellularLocation>
        <location evidence="1">Membrane</location>
        <topology evidence="1">Multi-pass membrane protein</topology>
    </subcellularLocation>
</comment>
<dbReference type="PROSITE" id="PS50928">
    <property type="entry name" value="ABC_TM1"/>
    <property type="match status" value="2"/>
</dbReference>
<dbReference type="InterPro" id="IPR000515">
    <property type="entry name" value="MetI-like"/>
</dbReference>
<feature type="transmembrane region" description="Helical" evidence="6">
    <location>
        <begin position="277"/>
        <end position="296"/>
    </location>
</feature>
<evidence type="ECO:0000313" key="9">
    <source>
        <dbReference type="Proteomes" id="UP001301350"/>
    </source>
</evidence>
<evidence type="ECO:0000259" key="7">
    <source>
        <dbReference type="PROSITE" id="PS50928"/>
    </source>
</evidence>
<feature type="compositionally biased region" description="Low complexity" evidence="5">
    <location>
        <begin position="445"/>
        <end position="458"/>
    </location>
</feature>
<evidence type="ECO:0000256" key="6">
    <source>
        <dbReference type="SAM" id="Phobius"/>
    </source>
</evidence>
<feature type="region of interest" description="Disordered" evidence="5">
    <location>
        <begin position="420"/>
        <end position="464"/>
    </location>
</feature>
<keyword evidence="9" id="KW-1185">Reference proteome</keyword>
<sequence>MGEGGSRRGQGCPPDAPLQPGMIISGADPHGNASECFRRRFRVAFLAPWGRQPCRRNDVKQPTEARRCRAFRLWACSLVSGREVVPWQRLSGGGQSALVSNAARYRRRRQHRARPVTCLADTSNSPSGWGDQATPTPPRPPGNDATLTRRLALPSLSSWAVRDVLALVALLAVVYAMASTCSRAVGMRYDASIVISSSAAVLPSYALQSLTRIVVAYGISLIFSLVYAYIAYRATFAAQILLLAIDVLQSIPLLAFVPSAVLGLIALFPGQRLGVELAAILLLFTSMAWNMLLGFYQSLISIPRDLDEAAQVFRLSAWRRFWLLELPHGAFSLVWNSIISVASGWFFLISIESFSLGPGREYRLPGLGSFLATAADRGQMRSVSFGLATVVAVIILVDFLVWRPLIVWCERFKMSAASASAAADEKRTPAGGTAAAPVPREKRVQQQQQQQQRGNNLTGRRRTRATVVHPSRVFDFPNAWSLAHAPTLRTEFIDDQEDEAVDGMVDDVAERNLNNTHQSAVFAYLQRSPLMRQLTRRMLQPGWEALLNLDRLWVPQRQARPMSGGGALSWPRIAGAWAQMRPLRQALLFAVRALLALLTLAASLWASHRAARVLSAIPPSAWVHIVVGAAYTFGRVLAALGMSMLWTVPVGVAIGRSPALARTLQPLVQIAASVPATAIFPFLLLGLARLGGPGLQIGSVVLMMLGTMWYVLFNVIAGASAIPADFWEVDAVYNPPTGPHWRRLWQRWRLLILPGIFPYLVTGIVTAVGGAWNASIVSEYVQFQGTTLQTIGLGAIISDAAARGDLAMLLAGTLVMAALVLLTNKFVWSPLYKLARERFSLN</sequence>
<feature type="region of interest" description="Disordered" evidence="5">
    <location>
        <begin position="114"/>
        <end position="143"/>
    </location>
</feature>
<dbReference type="AlphaFoldDB" id="A0AAV9IX92"/>
<keyword evidence="3 6" id="KW-1133">Transmembrane helix</keyword>
<dbReference type="PANTHER" id="PTHR42744:SF1">
    <property type="entry name" value="BINDING-PROTEIN-DEPENDENT TRANSPORT SYSTEMS INNER MEMBRANE COMPONENT"/>
    <property type="match status" value="1"/>
</dbReference>
<dbReference type="EMBL" id="JANCYW010000009">
    <property type="protein sequence ID" value="KAK4536708.1"/>
    <property type="molecule type" value="Genomic_DNA"/>
</dbReference>
<feature type="transmembrane region" description="Helical" evidence="6">
    <location>
        <begin position="806"/>
        <end position="828"/>
    </location>
</feature>
<name>A0AAV9IX92_CYACA</name>
<organism evidence="8 9">
    <name type="scientific">Cyanidium caldarium</name>
    <name type="common">Red alga</name>
    <dbReference type="NCBI Taxonomy" id="2771"/>
    <lineage>
        <taxon>Eukaryota</taxon>
        <taxon>Rhodophyta</taxon>
        <taxon>Bangiophyceae</taxon>
        <taxon>Cyanidiales</taxon>
        <taxon>Cyanidiaceae</taxon>
        <taxon>Cyanidium</taxon>
    </lineage>
</organism>